<dbReference type="SUPFAM" id="SSF50891">
    <property type="entry name" value="Cyclophilin-like"/>
    <property type="match status" value="1"/>
</dbReference>
<keyword evidence="4 7" id="KW-0697">Rotamase</keyword>
<dbReference type="EC" id="5.2.1.8" evidence="2 7"/>
<evidence type="ECO:0000256" key="5">
    <source>
        <dbReference type="ARBA" id="ARBA00023235"/>
    </source>
</evidence>
<evidence type="ECO:0000259" key="8">
    <source>
        <dbReference type="PROSITE" id="PS50072"/>
    </source>
</evidence>
<reference evidence="9" key="1">
    <citation type="journal article" date="2001" name="EMBO Rep.">
        <title>Two cyclophilin A homologs with shared and distinct functions important for growth and virulence of Cryptococcus neoformans.</title>
        <authorList>
            <person name="Wang P."/>
            <person name="Cardenas M.E."/>
            <person name="Cox G.M."/>
            <person name="Perfect J.R."/>
            <person name="Heitman J."/>
        </authorList>
    </citation>
    <scope>NUCLEOTIDE SEQUENCE</scope>
    <source>
        <strain evidence="9">H99</strain>
    </source>
</reference>
<evidence type="ECO:0000256" key="1">
    <source>
        <dbReference type="ARBA" id="ARBA00000971"/>
    </source>
</evidence>
<dbReference type="EMBL" id="AF180337">
    <property type="protein sequence ID" value="AAF69796.1"/>
    <property type="molecule type" value="Genomic_DNA"/>
</dbReference>
<dbReference type="InterPro" id="IPR024936">
    <property type="entry name" value="Cyclophilin-type_PPIase"/>
</dbReference>
<gene>
    <name evidence="9" type="primary">CPA2</name>
</gene>
<dbReference type="VEuPathDB" id="FungiDB:CKF44_03621"/>
<dbReference type="VEuPathDB" id="FungiDB:LQV05_004280"/>
<evidence type="ECO:0000256" key="2">
    <source>
        <dbReference type="ARBA" id="ARBA00013194"/>
    </source>
</evidence>
<dbReference type="Pfam" id="PF00160">
    <property type="entry name" value="Pro_isomerase"/>
    <property type="match status" value="1"/>
</dbReference>
<dbReference type="Gene3D" id="2.40.100.10">
    <property type="entry name" value="Cyclophilin-like"/>
    <property type="match status" value="1"/>
</dbReference>
<dbReference type="PROSITE" id="PS00170">
    <property type="entry name" value="CSA_PPIASE_1"/>
    <property type="match status" value="1"/>
</dbReference>
<keyword evidence="5 7" id="KW-0413">Isomerase</keyword>
<dbReference type="PRINTS" id="PR00153">
    <property type="entry name" value="CSAPPISMRASE"/>
</dbReference>
<dbReference type="VEuPathDB" id="FungiDB:CNAG_03621"/>
<dbReference type="FunFam" id="2.40.100.10:FF:000013">
    <property type="entry name" value="Peptidyl-prolyl cis-trans isomerase"/>
    <property type="match status" value="1"/>
</dbReference>
<evidence type="ECO:0000313" key="9">
    <source>
        <dbReference type="EMBL" id="AAF69796.1"/>
    </source>
</evidence>
<dbReference type="InterPro" id="IPR002130">
    <property type="entry name" value="Cyclophilin-type_PPIase_dom"/>
</dbReference>
<dbReference type="InterPro" id="IPR020892">
    <property type="entry name" value="Cyclophilin-type_PPIase_CS"/>
</dbReference>
<dbReference type="GO" id="GO:0003755">
    <property type="term" value="F:peptidyl-prolyl cis-trans isomerase activity"/>
    <property type="evidence" value="ECO:0007669"/>
    <property type="project" value="UniProtKB-UniRule"/>
</dbReference>
<dbReference type="PROSITE" id="PS50072">
    <property type="entry name" value="CSA_PPIASE_2"/>
    <property type="match status" value="1"/>
</dbReference>
<protein>
    <recommendedName>
        <fullName evidence="3 7">Peptidyl-prolyl cis-trans isomerase</fullName>
        <shortName evidence="7">PPIase</shortName>
        <ecNumber evidence="2 7">5.2.1.8</ecNumber>
    </recommendedName>
</protein>
<organism evidence="9">
    <name type="scientific">Cryptococcus neoformans</name>
    <name type="common">Filobasidiella neoformans</name>
    <dbReference type="NCBI Taxonomy" id="5207"/>
    <lineage>
        <taxon>Eukaryota</taxon>
        <taxon>Fungi</taxon>
        <taxon>Dikarya</taxon>
        <taxon>Basidiomycota</taxon>
        <taxon>Agaricomycotina</taxon>
        <taxon>Tremellomycetes</taxon>
        <taxon>Tremellales</taxon>
        <taxon>Cryptococcaceae</taxon>
        <taxon>Cryptococcus</taxon>
        <taxon>Cryptococcus neoformans species complex</taxon>
    </lineage>
</organism>
<sequence length="162" mass="17566">MSQVYFDIAINNAPAGRITFKLFDDVVPKTARNFRELCTGQNGFGYAGSGFHRVIPQFMLQGGDFTNHNGTGGKSIYGNKFADEEFKLRHDRPFLLSMANAGPNTNGSQFFITTVVTSWLDGKHVVFGEVSSGQDLVKNIESYGSDSGKPKAKVTITGSGTV</sequence>
<comment type="function">
    <text evidence="7">PPIases accelerate the folding of proteins. It catalyzes the cis-trans isomerization of proline imidic peptide bonds in oligopeptides.</text>
</comment>
<dbReference type="PIRSF" id="PIRSF001467">
    <property type="entry name" value="Peptidylpro_ismrse"/>
    <property type="match status" value="1"/>
</dbReference>
<proteinExistence type="inferred from homology"/>
<evidence type="ECO:0000256" key="7">
    <source>
        <dbReference type="RuleBase" id="RU363019"/>
    </source>
</evidence>
<dbReference type="GO" id="GO:0016018">
    <property type="term" value="F:cyclosporin A binding"/>
    <property type="evidence" value="ECO:0007669"/>
    <property type="project" value="TreeGrafter"/>
</dbReference>
<dbReference type="InterPro" id="IPR029000">
    <property type="entry name" value="Cyclophilin-like_dom_sf"/>
</dbReference>
<dbReference type="VEuPathDB" id="FungiDB:CNBB4490"/>
<evidence type="ECO:0000256" key="4">
    <source>
        <dbReference type="ARBA" id="ARBA00023110"/>
    </source>
</evidence>
<dbReference type="GO" id="GO:0005737">
    <property type="term" value="C:cytoplasm"/>
    <property type="evidence" value="ECO:0007669"/>
    <property type="project" value="TreeGrafter"/>
</dbReference>
<name>Q9P8W8_CRYNE</name>
<dbReference type="PANTHER" id="PTHR11071">
    <property type="entry name" value="PEPTIDYL-PROLYL CIS-TRANS ISOMERASE"/>
    <property type="match status" value="1"/>
</dbReference>
<evidence type="ECO:0000256" key="6">
    <source>
        <dbReference type="ARBA" id="ARBA00037940"/>
    </source>
</evidence>
<dbReference type="AlphaFoldDB" id="Q9P8W8"/>
<dbReference type="CDD" id="cd01926">
    <property type="entry name" value="cyclophilin_ABH_like"/>
    <property type="match status" value="1"/>
</dbReference>
<dbReference type="PANTHER" id="PTHR11071:SF561">
    <property type="entry name" value="PEPTIDYL-PROLYL CIS-TRANS ISOMERASE D-RELATED"/>
    <property type="match status" value="1"/>
</dbReference>
<dbReference type="VEuPathDB" id="FungiDB:CNB01230"/>
<accession>Q9P8W8</accession>
<comment type="similarity">
    <text evidence="6">Belongs to the cyclophilin-type PPIase family. PPIase A subfamily.</text>
</comment>
<evidence type="ECO:0000256" key="3">
    <source>
        <dbReference type="ARBA" id="ARBA00021047"/>
    </source>
</evidence>
<feature type="domain" description="PPIase cyclophilin-type" evidence="8">
    <location>
        <begin position="5"/>
        <end position="161"/>
    </location>
</feature>
<dbReference type="GO" id="GO:0006457">
    <property type="term" value="P:protein folding"/>
    <property type="evidence" value="ECO:0007669"/>
    <property type="project" value="InterPro"/>
</dbReference>
<comment type="catalytic activity">
    <reaction evidence="1 7">
        <text>[protein]-peptidylproline (omega=180) = [protein]-peptidylproline (omega=0)</text>
        <dbReference type="Rhea" id="RHEA:16237"/>
        <dbReference type="Rhea" id="RHEA-COMP:10747"/>
        <dbReference type="Rhea" id="RHEA-COMP:10748"/>
        <dbReference type="ChEBI" id="CHEBI:83833"/>
        <dbReference type="ChEBI" id="CHEBI:83834"/>
        <dbReference type="EC" id="5.2.1.8"/>
    </reaction>
</comment>